<keyword evidence="1" id="KW-0805">Transcription regulation</keyword>
<dbReference type="OrthoDB" id="9799384at2"/>
<dbReference type="PANTHER" id="PTHR36511:SF3">
    <property type="entry name" value="ANTITOXIN HIGA-2"/>
    <property type="match status" value="1"/>
</dbReference>
<reference evidence="5 6" key="1">
    <citation type="journal article" date="2010" name="J. Bacteriol.">
        <title>Genome sequence of the dioxin-mineralizing bacterium Sphingomonas wittichii RW1.</title>
        <authorList>
            <person name="Miller T.R."/>
            <person name="Delcher A.L."/>
            <person name="Salzberg S.L."/>
            <person name="Saunders E."/>
            <person name="Detter J.C."/>
            <person name="Halden R.U."/>
        </authorList>
    </citation>
    <scope>NUCLEOTIDE SEQUENCE [LARGE SCALE GENOMIC DNA]</scope>
    <source>
        <strain evidence="6">DSM 6014 / CCUG 31198 / JCM 15750 / NBRC 105917 / EY 4224 / RW1</strain>
    </source>
</reference>
<dbReference type="InterPro" id="IPR010982">
    <property type="entry name" value="Lambda_DNA-bd_dom_sf"/>
</dbReference>
<dbReference type="PANTHER" id="PTHR36511">
    <property type="entry name" value="MERR FAMILY BACTERIAL REGULATORY PROTEIN"/>
    <property type="match status" value="1"/>
</dbReference>
<accession>A0A9J9LAS2</accession>
<dbReference type="InterPro" id="IPR001387">
    <property type="entry name" value="Cro/C1-type_HTH"/>
</dbReference>
<dbReference type="AlphaFoldDB" id="A0A9J9LAS2"/>
<name>A0A9J9LAS2_RHIWR</name>
<dbReference type="Gene3D" id="1.10.260.40">
    <property type="entry name" value="lambda repressor-like DNA-binding domains"/>
    <property type="match status" value="1"/>
</dbReference>
<evidence type="ECO:0000313" key="5">
    <source>
        <dbReference type="EMBL" id="ABQ66527.1"/>
    </source>
</evidence>
<dbReference type="Pfam" id="PF01381">
    <property type="entry name" value="HTH_3"/>
    <property type="match status" value="1"/>
</dbReference>
<dbReference type="Proteomes" id="UP000001989">
    <property type="component" value="Chromosome"/>
</dbReference>
<evidence type="ECO:0000313" key="6">
    <source>
        <dbReference type="Proteomes" id="UP000001989"/>
    </source>
</evidence>
<evidence type="ECO:0000256" key="1">
    <source>
        <dbReference type="ARBA" id="ARBA00023015"/>
    </source>
</evidence>
<feature type="domain" description="HTH cro/C1-type" evidence="4">
    <location>
        <begin position="55"/>
        <end position="98"/>
    </location>
</feature>
<keyword evidence="6" id="KW-1185">Reference proteome</keyword>
<gene>
    <name evidence="5" type="ordered locus">Swit_0156</name>
</gene>
<dbReference type="SUPFAM" id="SSF47413">
    <property type="entry name" value="lambda repressor-like DNA-binding domains"/>
    <property type="match status" value="1"/>
</dbReference>
<evidence type="ECO:0000259" key="4">
    <source>
        <dbReference type="PROSITE" id="PS50943"/>
    </source>
</evidence>
<sequence length="110" mass="12153">MVAKTKSKRAASPILASVHEAAADLHELGLVDKATMREFDAFCLTPVEPLSPAEIRSLREREHVSQPVFAHYLNVRKDAVSKWERGEKKPDGPSLKLLNLVRAKGLQAIA</sequence>
<evidence type="ECO:0000256" key="2">
    <source>
        <dbReference type="ARBA" id="ARBA00023125"/>
    </source>
</evidence>
<proteinExistence type="predicted"/>
<dbReference type="InterPro" id="IPR052359">
    <property type="entry name" value="HTH-type_reg/antitoxin"/>
</dbReference>
<organism evidence="5 6">
    <name type="scientific">Rhizorhabdus wittichii (strain DSM 6014 / CCUG 31198 / JCM 15750 / NBRC 105917 / EY 4224 / RW1)</name>
    <name type="common">Sphingomonas wittichii</name>
    <dbReference type="NCBI Taxonomy" id="392499"/>
    <lineage>
        <taxon>Bacteria</taxon>
        <taxon>Pseudomonadati</taxon>
        <taxon>Pseudomonadota</taxon>
        <taxon>Alphaproteobacteria</taxon>
        <taxon>Sphingomonadales</taxon>
        <taxon>Sphingomonadaceae</taxon>
        <taxon>Rhizorhabdus</taxon>
    </lineage>
</organism>
<dbReference type="EMBL" id="CP000699">
    <property type="protein sequence ID" value="ABQ66527.1"/>
    <property type="molecule type" value="Genomic_DNA"/>
</dbReference>
<dbReference type="CDD" id="cd00093">
    <property type="entry name" value="HTH_XRE"/>
    <property type="match status" value="1"/>
</dbReference>
<evidence type="ECO:0000256" key="3">
    <source>
        <dbReference type="ARBA" id="ARBA00023163"/>
    </source>
</evidence>
<keyword evidence="2" id="KW-0238">DNA-binding</keyword>
<dbReference type="GO" id="GO:0003677">
    <property type="term" value="F:DNA binding"/>
    <property type="evidence" value="ECO:0007669"/>
    <property type="project" value="UniProtKB-KW"/>
</dbReference>
<protein>
    <submittedName>
        <fullName evidence="5">Transcriptional regulator, XRE family</fullName>
    </submittedName>
</protein>
<dbReference type="KEGG" id="swi:Swit_0156"/>
<dbReference type="PROSITE" id="PS50943">
    <property type="entry name" value="HTH_CROC1"/>
    <property type="match status" value="1"/>
</dbReference>
<keyword evidence="3" id="KW-0804">Transcription</keyword>